<dbReference type="RefSeq" id="XP_022093386.1">
    <property type="nucleotide sequence ID" value="XM_022237694.1"/>
</dbReference>
<protein>
    <submittedName>
        <fullName evidence="6">Integrator complex subunit 6-like isoform X1</fullName>
    </submittedName>
</protein>
<dbReference type="Pfam" id="PF25462">
    <property type="entry name" value="Beta-barrel_INTS6"/>
    <property type="match status" value="1"/>
</dbReference>
<dbReference type="GO" id="GO:0034472">
    <property type="term" value="P:snRNA 3'-end processing"/>
    <property type="evidence" value="ECO:0007669"/>
    <property type="project" value="TreeGrafter"/>
</dbReference>
<dbReference type="OrthoDB" id="9449012at2759"/>
<feature type="region of interest" description="Disordered" evidence="1">
    <location>
        <begin position="255"/>
        <end position="320"/>
    </location>
</feature>
<feature type="domain" description="Integrator complex subunit 6-like beta-barrel" evidence="4">
    <location>
        <begin position="319"/>
        <end position="462"/>
    </location>
</feature>
<dbReference type="AlphaFoldDB" id="A0A8B7YPM6"/>
<dbReference type="PANTHER" id="PTHR12957">
    <property type="entry name" value="DEAD/H BOX POLYPEPTIDE 26/DICE1-RELATED"/>
    <property type="match status" value="1"/>
</dbReference>
<dbReference type="Gene3D" id="3.40.50.410">
    <property type="entry name" value="von Willebrand factor, type A domain"/>
    <property type="match status" value="1"/>
</dbReference>
<feature type="compositionally biased region" description="Polar residues" evidence="1">
    <location>
        <begin position="764"/>
        <end position="781"/>
    </location>
</feature>
<accession>A0A8B7YPM6</accession>
<dbReference type="Pfam" id="PF13519">
    <property type="entry name" value="VWA_2"/>
    <property type="match status" value="1"/>
</dbReference>
<dbReference type="InterPro" id="IPR002035">
    <property type="entry name" value="VWF_A"/>
</dbReference>
<proteinExistence type="predicted"/>
<dbReference type="InterPro" id="IPR036465">
    <property type="entry name" value="vWFA_dom_sf"/>
</dbReference>
<dbReference type="InterPro" id="IPR029307">
    <property type="entry name" value="INT_SG_DDX_CT_C"/>
</dbReference>
<evidence type="ECO:0000259" key="3">
    <source>
        <dbReference type="Pfam" id="PF15300"/>
    </source>
</evidence>
<dbReference type="CDD" id="cd00198">
    <property type="entry name" value="vWFA"/>
    <property type="match status" value="1"/>
</dbReference>
<organism evidence="5 6">
    <name type="scientific">Acanthaster planci</name>
    <name type="common">Crown-of-thorns starfish</name>
    <dbReference type="NCBI Taxonomy" id="133434"/>
    <lineage>
        <taxon>Eukaryota</taxon>
        <taxon>Metazoa</taxon>
        <taxon>Echinodermata</taxon>
        <taxon>Eleutherozoa</taxon>
        <taxon>Asterozoa</taxon>
        <taxon>Asteroidea</taxon>
        <taxon>Valvatacea</taxon>
        <taxon>Valvatida</taxon>
        <taxon>Acanthasteridae</taxon>
        <taxon>Acanthaster</taxon>
    </lineage>
</organism>
<feature type="compositionally biased region" description="Polar residues" evidence="1">
    <location>
        <begin position="791"/>
        <end position="813"/>
    </location>
</feature>
<dbReference type="InterPro" id="IPR057413">
    <property type="entry name" value="Beta-barrel_INTS6"/>
</dbReference>
<evidence type="ECO:0000259" key="2">
    <source>
        <dbReference type="Pfam" id="PF13519"/>
    </source>
</evidence>
<gene>
    <name evidence="6" type="primary">LOC110980749</name>
</gene>
<dbReference type="KEGG" id="aplc:110980749"/>
<keyword evidence="5" id="KW-1185">Reference proteome</keyword>
<dbReference type="Proteomes" id="UP000694845">
    <property type="component" value="Unplaced"/>
</dbReference>
<evidence type="ECO:0000313" key="6">
    <source>
        <dbReference type="RefSeq" id="XP_022093386.1"/>
    </source>
</evidence>
<dbReference type="OMA" id="STAWHNC"/>
<dbReference type="InterPro" id="IPR051113">
    <property type="entry name" value="Integrator_subunit6"/>
</dbReference>
<evidence type="ECO:0000313" key="5">
    <source>
        <dbReference type="Proteomes" id="UP000694845"/>
    </source>
</evidence>
<dbReference type="GeneID" id="110980749"/>
<feature type="region of interest" description="Disordered" evidence="1">
    <location>
        <begin position="958"/>
        <end position="984"/>
    </location>
</feature>
<feature type="domain" description="VWFA" evidence="2">
    <location>
        <begin position="4"/>
        <end position="132"/>
    </location>
</feature>
<evidence type="ECO:0000256" key="1">
    <source>
        <dbReference type="SAM" id="MobiDB-lite"/>
    </source>
</evidence>
<name>A0A8B7YPM6_ACAPL</name>
<dbReference type="FunFam" id="3.40.50.410:FF:000010">
    <property type="entry name" value="Integrator complex subunit 6 like"/>
    <property type="match status" value="1"/>
</dbReference>
<dbReference type="Pfam" id="PF15300">
    <property type="entry name" value="INT_SG_DDX_CT_C"/>
    <property type="match status" value="1"/>
</dbReference>
<feature type="region of interest" description="Disordered" evidence="1">
    <location>
        <begin position="764"/>
        <end position="861"/>
    </location>
</feature>
<reference evidence="6" key="1">
    <citation type="submission" date="2025-08" db="UniProtKB">
        <authorList>
            <consortium name="RefSeq"/>
        </authorList>
    </citation>
    <scope>IDENTIFICATION</scope>
</reference>
<dbReference type="GO" id="GO:0032039">
    <property type="term" value="C:integrator complex"/>
    <property type="evidence" value="ECO:0007669"/>
    <property type="project" value="TreeGrafter"/>
</dbReference>
<dbReference type="SUPFAM" id="SSF53300">
    <property type="entry name" value="vWA-like"/>
    <property type="match status" value="1"/>
</dbReference>
<evidence type="ECO:0000259" key="4">
    <source>
        <dbReference type="Pfam" id="PF25462"/>
    </source>
</evidence>
<sequence length="984" mass="108644">MPLLVFLVDTSASMNQRTHLGTTLLDIAKGAVEIFMKLRARDQASRTDRYMLVSCDEPPGTIKCGWKDNHMTFMNELKNLQATSLTGLGQALKTTFDLVNINRLYSGIDNYGQGRNPFYLEPAMIIAITDGHRLTNNSSVQDELSLPMSMAIPGSELTKEPFRWDQRLFSLVLRIPGVAPVDNDRSGSMVSMDGSPINAMCEVTGGRSYAVTSMKTLNQCLESLVQKVQNGVVVNFEKVGSDPVLQSNDVKLHLSGRRSPMPQEGEGPVNGLIPGNGSADNKLSDSESNEGKSQAGSLSSSSLTVPNVNNNARVNTASPVPDSSWHSCRKLIYVRPNPKTGLPLGHWPIPESFWPDVNAPTLQPRDAQPAVKFMCTNCEPMLLDNLPFDKYELEPSPLTQYILERRNPNVCWQVFVSNSGRNSELGHPFGYLKASSNLTSVNLFIMPYNYPVLLPLLDDLFKVHRLKPTLGWRQAFEAYLREVPSYYAGPLKIALRRMGAPNVIPDGMENCLSYTVVTYLKRLKQQSKVEADRMAATIAKKQKLSDTGVKVTPRSQMPSLAARKDFQQLLQAITGETVSVRPDSNIAEFPGYTLRVKDRSVRPRTYRNPFDIPRKELLDQLVRMRTNFLQLALAKSARFMNEDTVHSIPMAEMGNYQEYLKRMPSPLREADPAPARLHTFGNPFKLASDKDKQKFMVDEADVNEAMTGPGQQQQRRRLSSDSPPGSPAAKRARSPAATPPSRRPTSPGVQGGIILKKPLAQLVQSKQKVASNAAPSGSTTPAGEPKPPSEPSQENSASPSPNVPTETTNQNNALEVEFEQPPRPRPGPELTNHVEAERTAQPVARELPAGRTGKAIGQRDPLVDGRTAKRVNNDESVAEVNAKLKQLIVKEVRKPGKDFSRLFVHLNAIQGDLDTKYLFVNSIIREAGRFKRRRLIEMLETFQQSVVRYETNHGGGVASGGGAATANISAPPKKKNRNHLVAPR</sequence>
<feature type="compositionally biased region" description="Polar residues" evidence="1">
    <location>
        <begin position="304"/>
        <end position="318"/>
    </location>
</feature>
<dbReference type="PANTHER" id="PTHR12957:SF2">
    <property type="entry name" value="INTEGRATOR COMPLEX SUBUNIT 6"/>
    <property type="match status" value="1"/>
</dbReference>
<feature type="domain" description="INTS6/SAGE1/DDX26B/CT45 C-terminal" evidence="3">
    <location>
        <begin position="880"/>
        <end position="940"/>
    </location>
</feature>
<feature type="region of interest" description="Disordered" evidence="1">
    <location>
        <begin position="704"/>
        <end position="751"/>
    </location>
</feature>